<reference evidence="3 5" key="2">
    <citation type="journal article" date="2018" name="Elife">
        <title>Functional genomics of lipid metabolism in the oleaginous yeast Rhodosporidium toruloides.</title>
        <authorList>
            <person name="Coradetti S.T."/>
            <person name="Pinel D."/>
            <person name="Geiselman G."/>
            <person name="Ito M."/>
            <person name="Mondo S."/>
            <person name="Reilly M.C."/>
            <person name="Cheng Y.F."/>
            <person name="Bauer S."/>
            <person name="Grigoriev I."/>
            <person name="Gladden J.M."/>
            <person name="Simmons B.A."/>
            <person name="Brem R."/>
            <person name="Arkin A.P."/>
            <person name="Skerker J.M."/>
        </authorList>
    </citation>
    <scope>NUCLEOTIDE SEQUENCE [LARGE SCALE GENOMIC DNA]</scope>
    <source>
        <strain evidence="3 5">NBRC 0880</strain>
    </source>
</reference>
<evidence type="ECO:0000256" key="1">
    <source>
        <dbReference type="SAM" id="MobiDB-lite"/>
    </source>
</evidence>
<proteinExistence type="predicted"/>
<dbReference type="OrthoDB" id="2525851at2759"/>
<feature type="region of interest" description="Disordered" evidence="1">
    <location>
        <begin position="642"/>
        <end position="769"/>
    </location>
</feature>
<feature type="compositionally biased region" description="Pro residues" evidence="1">
    <location>
        <begin position="315"/>
        <end position="331"/>
    </location>
</feature>
<organism evidence="2 4">
    <name type="scientific">Rhodotorula toruloides</name>
    <name type="common">Yeast</name>
    <name type="synonym">Rhodosporidium toruloides</name>
    <dbReference type="NCBI Taxonomy" id="5286"/>
    <lineage>
        <taxon>Eukaryota</taxon>
        <taxon>Fungi</taxon>
        <taxon>Dikarya</taxon>
        <taxon>Basidiomycota</taxon>
        <taxon>Pucciniomycotina</taxon>
        <taxon>Microbotryomycetes</taxon>
        <taxon>Sporidiobolales</taxon>
        <taxon>Sporidiobolaceae</taxon>
        <taxon>Rhodotorula</taxon>
    </lineage>
</organism>
<keyword evidence="4" id="KW-1185">Reference proteome</keyword>
<dbReference type="EMBL" id="CWKI01000003">
    <property type="protein sequence ID" value="CTR06227.1"/>
    <property type="molecule type" value="Genomic_DNA"/>
</dbReference>
<feature type="compositionally biased region" description="Basic and acidic residues" evidence="1">
    <location>
        <begin position="25"/>
        <end position="38"/>
    </location>
</feature>
<dbReference type="OMA" id="PYPIANT"/>
<accession>A0A0K3CC82</accession>
<evidence type="ECO:0000313" key="5">
    <source>
        <dbReference type="Proteomes" id="UP000239560"/>
    </source>
</evidence>
<evidence type="ECO:0000313" key="4">
    <source>
        <dbReference type="Proteomes" id="UP000199069"/>
    </source>
</evidence>
<feature type="compositionally biased region" description="Low complexity" evidence="1">
    <location>
        <begin position="759"/>
        <end position="769"/>
    </location>
</feature>
<reference evidence="2 4" key="1">
    <citation type="submission" date="2015-07" db="EMBL/GenBank/DDBJ databases">
        <authorList>
            <person name="Cajimat M.N.B."/>
            <person name="Milazzo M.L."/>
            <person name="Fulhorst C.F."/>
        </authorList>
    </citation>
    <scope>NUCLEOTIDE SEQUENCE [LARGE SCALE GENOMIC DNA]</scope>
    <source>
        <strain evidence="2">Single colony</strain>
    </source>
</reference>
<feature type="compositionally biased region" description="Low complexity" evidence="1">
    <location>
        <begin position="44"/>
        <end position="56"/>
    </location>
</feature>
<dbReference type="STRING" id="5286.A0A0K3CC82"/>
<feature type="region of interest" description="Disordered" evidence="1">
    <location>
        <begin position="491"/>
        <end position="625"/>
    </location>
</feature>
<feature type="compositionally biased region" description="Polar residues" evidence="1">
    <location>
        <begin position="1"/>
        <end position="17"/>
    </location>
</feature>
<feature type="compositionally biased region" description="Polar residues" evidence="1">
    <location>
        <begin position="524"/>
        <end position="533"/>
    </location>
</feature>
<name>A0A0K3CC82_RHOTO</name>
<feature type="compositionally biased region" description="Polar residues" evidence="1">
    <location>
        <begin position="642"/>
        <end position="664"/>
    </location>
</feature>
<feature type="compositionally biased region" description="Basic residues" evidence="1">
    <location>
        <begin position="676"/>
        <end position="685"/>
    </location>
</feature>
<sequence length="769" mass="81333">MSPDNTSPGRPTASQPSAAPVVSPQKERDPQRRVREATQDVEDSSFSQDDSFAFPSEGSIVYRDSETSAELASTMPTEDQVVASDEPVASYGSVLGDLATLTGPPTTTSARSVSSPATVFDTREAQLDADAASVAAGQFTSKQGLNPAASSFTFRSFSSPASISTGSLLDRKFGEILETGKDSLGNLTPEARVALGQLGLQPIPSLHGAPKFPYARNPSGVDLFYFSVAEEEPAFVPLEQVPDYQPRTTPLPLPGNSRYTHHGRLAQQRNISAPATLAFTQLVTETPGPPLAPKTVRAASAPTRRGGRSKKSQPETPPVPTPFSPPTPAPPVDYTHAVALEQARLAQQIQHAQIAQAQAESRQTFQQLVNNPLWPFTGTHTPSVYPTDASIASFASTPYPIANTPVLDARPSPFPTPLRRRPSILVGPDGQVNVVDSSALEQLAMQMNLGLGQPQPVSTFSSRTTSWETAASAASQGHSGAAVGAYYPSYEETEDETPGVLRPPSRAEQLDRRNRPSHRRSAKSTDITPQAAQSYLEKGRRSSAAAFVPHPGVKRKSSLAPSVSGSRHATGPARMPQTQARSSHSRRPSYVAIAEDVPPAQQVPPPPASVSSTSFPPSHRTNKSRVFSDIGNAVSSAKVTSYAGQLDQQPRHISSPSVVHSRTVPQVKLEPPTPKKPSRQQKKGARTPSVQVEKVTDSLTALNLAASTEQGRSTTPSAASDAYVTATEGDGDASGAGGSTSTSGWSRRRKRNWAKRKGAAGATAGENGA</sequence>
<evidence type="ECO:0000313" key="3">
    <source>
        <dbReference type="EMBL" id="PRQ76338.1"/>
    </source>
</evidence>
<dbReference type="Proteomes" id="UP000199069">
    <property type="component" value="Unassembled WGS sequence"/>
</dbReference>
<feature type="region of interest" description="Disordered" evidence="1">
    <location>
        <begin position="284"/>
        <end position="333"/>
    </location>
</feature>
<dbReference type="EMBL" id="LCTV02000003">
    <property type="protein sequence ID" value="PRQ76338.1"/>
    <property type="molecule type" value="Genomic_DNA"/>
</dbReference>
<dbReference type="AlphaFoldDB" id="A0A0K3CC82"/>
<feature type="compositionally biased region" description="Basic residues" evidence="1">
    <location>
        <begin position="746"/>
        <end position="758"/>
    </location>
</feature>
<feature type="compositionally biased region" description="Polar residues" evidence="1">
    <location>
        <begin position="697"/>
        <end position="718"/>
    </location>
</feature>
<feature type="compositionally biased region" description="Polar residues" evidence="1">
    <location>
        <begin position="103"/>
        <end position="117"/>
    </location>
</feature>
<feature type="compositionally biased region" description="Low complexity" evidence="1">
    <location>
        <begin position="609"/>
        <end position="618"/>
    </location>
</feature>
<feature type="compositionally biased region" description="Polar residues" evidence="1">
    <location>
        <begin position="68"/>
        <end position="77"/>
    </location>
</feature>
<protein>
    <submittedName>
        <fullName evidence="2 3">Proteophosphoglycan ppg4</fullName>
    </submittedName>
</protein>
<evidence type="ECO:0000313" key="2">
    <source>
        <dbReference type="EMBL" id="CTR06227.1"/>
    </source>
</evidence>
<gene>
    <name evidence="2" type="primary">FGENESH: predicted gene_3.539</name>
    <name evidence="3" type="ORF">AAT19DRAFT_13360</name>
    <name evidence="2" type="ORF">BN2166_0020880</name>
</gene>
<dbReference type="Proteomes" id="UP000239560">
    <property type="component" value="Unassembled WGS sequence"/>
</dbReference>
<feature type="region of interest" description="Disordered" evidence="1">
    <location>
        <begin position="1"/>
        <end position="117"/>
    </location>
</feature>